<reference evidence="5" key="2">
    <citation type="journal article" date="2018" name="Environ. Sci. Technol.">
        <title>The Toxicogenome of Hyalella azteca: A Model for Sediment Ecotoxicology and Evolutionary Toxicology.</title>
        <authorList>
            <person name="Poynton H.C."/>
            <person name="Hasenbein S."/>
            <person name="Benoit J.B."/>
            <person name="Sepulveda M.S."/>
            <person name="Poelchau M.F."/>
            <person name="Hughes D.S.T."/>
            <person name="Murali S.C."/>
            <person name="Chen S."/>
            <person name="Glastad K.M."/>
            <person name="Goodisman M.A.D."/>
            <person name="Werren J.H."/>
            <person name="Vineis J.H."/>
            <person name="Bowen J.L."/>
            <person name="Friedrich M."/>
            <person name="Jones J."/>
            <person name="Robertson H.M."/>
            <person name="Feyereisen R."/>
            <person name="Mechler-Hickson A."/>
            <person name="Mathers N."/>
            <person name="Lee C.E."/>
            <person name="Colbourne J.K."/>
            <person name="Biales A."/>
            <person name="Johnston J.S."/>
            <person name="Wellborn G.A."/>
            <person name="Rosendale A.J."/>
            <person name="Cridge A.G."/>
            <person name="Munoz-Torres M.C."/>
            <person name="Bain P.A."/>
            <person name="Manny A.R."/>
            <person name="Major K.M."/>
            <person name="Lambert F.N."/>
            <person name="Vulpe C.D."/>
            <person name="Tuck P."/>
            <person name="Blalock B.J."/>
            <person name="Lin Y.Y."/>
            <person name="Smith M.E."/>
            <person name="Ochoa-Acuna H."/>
            <person name="Chen M.M."/>
            <person name="Childers C.P."/>
            <person name="Qu J."/>
            <person name="Dugan S."/>
            <person name="Lee S.L."/>
            <person name="Chao H."/>
            <person name="Dinh H."/>
            <person name="Han Y."/>
            <person name="Doddapaneni H."/>
            <person name="Worley K.C."/>
            <person name="Muzny D.M."/>
            <person name="Gibbs R.A."/>
            <person name="Richards S."/>
        </authorList>
    </citation>
    <scope>NUCLEOTIDE SEQUENCE</scope>
    <source>
        <strain evidence="5">HAZT.00-mixed</strain>
        <tissue evidence="5">Whole organism</tissue>
    </source>
</reference>
<dbReference type="PROSITE" id="PS01036">
    <property type="entry name" value="HSP70_3"/>
    <property type="match status" value="2"/>
</dbReference>
<dbReference type="GO" id="GO:0034663">
    <property type="term" value="C:endoplasmic reticulum chaperone complex"/>
    <property type="evidence" value="ECO:0007669"/>
    <property type="project" value="TreeGrafter"/>
</dbReference>
<dbReference type="InterPro" id="IPR018181">
    <property type="entry name" value="Heat_shock_70_CS"/>
</dbReference>
<evidence type="ECO:0000256" key="2">
    <source>
        <dbReference type="ARBA" id="ARBA00022741"/>
    </source>
</evidence>
<evidence type="ECO:0000256" key="3">
    <source>
        <dbReference type="ARBA" id="ARBA00022840"/>
    </source>
</evidence>
<dbReference type="GO" id="GO:0140662">
    <property type="term" value="F:ATP-dependent protein folding chaperone"/>
    <property type="evidence" value="ECO:0007669"/>
    <property type="project" value="InterPro"/>
</dbReference>
<feature type="region of interest" description="Disordered" evidence="4">
    <location>
        <begin position="1277"/>
        <end position="1347"/>
    </location>
</feature>
<feature type="compositionally biased region" description="Polar residues" evidence="4">
    <location>
        <begin position="1312"/>
        <end position="1334"/>
    </location>
</feature>
<sequence>MDLGAGKCCVASVRAGAVTVLPNAHGDKTTPSFVAFTDSRSLVGSDARDQAALNATNTVYGVKTVLGRRFNKNQKKESLYSNCDNQKPPKLSRLDDAVSRALLPYLHVFPTTEDGSPVFKVKYRNENKGLRLEEITALLISKMKSGAEDHFGSTVTNAVISVPVNFSNAQRHATLDAACIAGLKEVTLVNSTTAAATAYWDQHPRKEDCIAVIDFGASSLSLAVINLNDGVVKVQAAIGDSTIGGNFIDVCVVNAVIKRFEDKHKQTFIESPRAFLRLRSAAEKLKHNLTLLTASVLQIDSMSDNIDFTCPFTRKEMEDACRDQFANLSNALHRLVQSDGWQNVRTVVLVGGSTRIPAVERLIAKTLGKPLDHSLNKDEAVACGAALRAAELCCSTPREVEEVLSRCVWYKEGSKSKEIINFGVRIPGNFSLQTSNDIWKILTTTGINVYENVPVCVGEGYDTFKLKRIRSKQIGLSPKSGQILFKVDESGVFHIELISNQDARGVPTLGLSSDTKGMQACMNRHKIFLEDERKLKEDENAMNDLETFCIEQRKMLEDKSGSDSATLKLCESILLWLENTPKATAQNCAQKKFELEKNIRGEINDVAQLPAPNDDELSQCGTLACTNVRPNDQPLGQSITEFLEQSDMMHGAMFAVLRGDVLTNMSGAASIGLDLGAGKCCVASVRAGAVTVLPNAHGDKTTPSFVAFTDSRSLVGSDARDQATLNPENTFYGIKTILGSNFNMPPQGKSHYFNVDNQNPQSIRPLDEEDLTVLPYFPVFSTTEDGSPVFEVAYRKENVKLRPEQITALLIDKMKSEAEDHLGSEVKSSVISVPVNFSNAQRQATLDAARIAGLKDVTLINSTTAAAIAYWDHHPRDNDCIAVVDFGAGSLSLAVVSIDHKVVKVQEAFGCSTVSGNFIDLRIMKSLIKKFEDEREQTFTESAKSLMRLRAVTEKLKHNLTLLTSSAILVDSLSNSVDFMCTFTRKEIEESCQKLFTHLRNALHRLIQSDSWALVRTVVLVGGSTRIPVVEKLIAQTLRKPLDHSLNKDEAVACGAALRAAELCCSTPRVLEEVLSRRVWFQAGFESGTIVDLGACIPVDFNLRASNYIWEQLHGTGINVYEDLPVLSGREFDTSELTTIRSRQLGLPPISGGLLFKIDESGIVRIELYSNGDSRGILIRRLSSDAKDLQICIDRHMIFLRDEAKLKEDESAMNDLETFCLDLREHLREKFGQDSNEFKSCENFLTWLAEMPELTKDECDQMKFEFERKICGRVLPPSRTEGWGSQPSCSAASTNGIAHPPWTADIRRQPTRADNSSGGLQRDQSYNTSETSEPPNEATPTHWCCCS</sequence>
<accession>A0A6A0GXN1</accession>
<evidence type="ECO:0000313" key="5">
    <source>
        <dbReference type="EMBL" id="KAA0191446.1"/>
    </source>
</evidence>
<comment type="caution">
    <text evidence="5">The sequence shown here is derived from an EMBL/GenBank/DDBJ whole genome shotgun (WGS) entry which is preliminary data.</text>
</comment>
<protein>
    <submittedName>
        <fullName evidence="5">Uncharacterized protein</fullName>
    </submittedName>
</protein>
<comment type="similarity">
    <text evidence="1">Belongs to the heat shock protein 70 family.</text>
</comment>
<evidence type="ECO:0000256" key="4">
    <source>
        <dbReference type="SAM" id="MobiDB-lite"/>
    </source>
</evidence>
<name>A0A6A0GXN1_HYAAZ</name>
<keyword evidence="2" id="KW-0547">Nucleotide-binding</keyword>
<reference evidence="5" key="3">
    <citation type="submission" date="2019-06" db="EMBL/GenBank/DDBJ databases">
        <authorList>
            <person name="Poynton C."/>
            <person name="Hasenbein S."/>
            <person name="Benoit J.B."/>
            <person name="Sepulveda M.S."/>
            <person name="Poelchau M.F."/>
            <person name="Murali S.C."/>
            <person name="Chen S."/>
            <person name="Glastad K.M."/>
            <person name="Werren J.H."/>
            <person name="Vineis J.H."/>
            <person name="Bowen J.L."/>
            <person name="Friedrich M."/>
            <person name="Jones J."/>
            <person name="Robertson H.M."/>
            <person name="Feyereisen R."/>
            <person name="Mechler-Hickson A."/>
            <person name="Mathers N."/>
            <person name="Lee C.E."/>
            <person name="Colbourne J.K."/>
            <person name="Biales A."/>
            <person name="Johnston J.S."/>
            <person name="Wellborn G.A."/>
            <person name="Rosendale A.J."/>
            <person name="Cridge A.G."/>
            <person name="Munoz-Torres M.C."/>
            <person name="Bain P.A."/>
            <person name="Manny A.R."/>
            <person name="Major K.M."/>
            <person name="Lambert F.N."/>
            <person name="Vulpe C.D."/>
            <person name="Tuck P."/>
            <person name="Blalock B.J."/>
            <person name="Lin Y.-Y."/>
            <person name="Smith M.E."/>
            <person name="Ochoa-Acuna H."/>
            <person name="Chen M.-J.M."/>
            <person name="Childers C.P."/>
            <person name="Qu J."/>
            <person name="Dugan S."/>
            <person name="Lee S.L."/>
            <person name="Chao H."/>
            <person name="Dinh H."/>
            <person name="Han Y."/>
            <person name="Doddapaneni H."/>
            <person name="Worley K.C."/>
            <person name="Muzny D.M."/>
            <person name="Gibbs R.A."/>
            <person name="Richards S."/>
        </authorList>
    </citation>
    <scope>NUCLEOTIDE SEQUENCE</scope>
    <source>
        <strain evidence="5">HAZT.00-mixed</strain>
        <tissue evidence="5">Whole organism</tissue>
    </source>
</reference>
<proteinExistence type="inferred from homology"/>
<reference evidence="5" key="1">
    <citation type="submission" date="2014-08" db="EMBL/GenBank/DDBJ databases">
        <authorList>
            <person name="Murali S."/>
            <person name="Richards S."/>
            <person name="Bandaranaike D."/>
            <person name="Bellair M."/>
            <person name="Blankenburg K."/>
            <person name="Chao H."/>
            <person name="Dinh H."/>
            <person name="Doddapaneni H."/>
            <person name="Dugan-Rocha S."/>
            <person name="Elkadiri S."/>
            <person name="Gnanaolivu R."/>
            <person name="Hughes D."/>
            <person name="Lee S."/>
            <person name="Li M."/>
            <person name="Ming W."/>
            <person name="Munidasa M."/>
            <person name="Muniz J."/>
            <person name="Nguyen L."/>
            <person name="Osuji N."/>
            <person name="Pu L.-L."/>
            <person name="Puazo M."/>
            <person name="Skinner E."/>
            <person name="Qu C."/>
            <person name="Quiroz J."/>
            <person name="Raj R."/>
            <person name="Weissenberger G."/>
            <person name="Xin Y."/>
            <person name="Zou X."/>
            <person name="Han Y."/>
            <person name="Worley K."/>
            <person name="Muzny D."/>
            <person name="Gibbs R."/>
        </authorList>
    </citation>
    <scope>NUCLEOTIDE SEQUENCE</scope>
    <source>
        <strain evidence="5">HAZT.00-mixed</strain>
        <tissue evidence="5">Whole organism</tissue>
    </source>
</reference>
<dbReference type="PRINTS" id="PR00301">
    <property type="entry name" value="HEATSHOCK70"/>
</dbReference>
<dbReference type="Gene3D" id="3.30.30.30">
    <property type="match status" value="2"/>
</dbReference>
<gene>
    <name evidence="5" type="ORF">HAZT_HAZT004042</name>
</gene>
<feature type="compositionally biased region" description="Polar residues" evidence="4">
    <location>
        <begin position="1283"/>
        <end position="1296"/>
    </location>
</feature>
<dbReference type="OrthoDB" id="29851at2759"/>
<dbReference type="InterPro" id="IPR043129">
    <property type="entry name" value="ATPase_NBD"/>
</dbReference>
<dbReference type="GO" id="GO:0005524">
    <property type="term" value="F:ATP binding"/>
    <property type="evidence" value="ECO:0007669"/>
    <property type="project" value="UniProtKB-KW"/>
</dbReference>
<evidence type="ECO:0000256" key="1">
    <source>
        <dbReference type="ARBA" id="ARBA00007381"/>
    </source>
</evidence>
<organism evidence="5">
    <name type="scientific">Hyalella azteca</name>
    <name type="common">Amphipod</name>
    <dbReference type="NCBI Taxonomy" id="294128"/>
    <lineage>
        <taxon>Eukaryota</taxon>
        <taxon>Metazoa</taxon>
        <taxon>Ecdysozoa</taxon>
        <taxon>Arthropoda</taxon>
        <taxon>Crustacea</taxon>
        <taxon>Multicrustacea</taxon>
        <taxon>Malacostraca</taxon>
        <taxon>Eumalacostraca</taxon>
        <taxon>Peracarida</taxon>
        <taxon>Amphipoda</taxon>
        <taxon>Senticaudata</taxon>
        <taxon>Talitrida</taxon>
        <taxon>Talitroidea</taxon>
        <taxon>Hyalellidae</taxon>
        <taxon>Hyalella</taxon>
    </lineage>
</organism>
<keyword evidence="3" id="KW-0067">ATP-binding</keyword>
<dbReference type="GO" id="GO:0030968">
    <property type="term" value="P:endoplasmic reticulum unfolded protein response"/>
    <property type="evidence" value="ECO:0007669"/>
    <property type="project" value="TreeGrafter"/>
</dbReference>
<dbReference type="Gene3D" id="3.90.640.10">
    <property type="entry name" value="Actin, Chain A, domain 4"/>
    <property type="match status" value="2"/>
</dbReference>
<dbReference type="SUPFAM" id="SSF53067">
    <property type="entry name" value="Actin-like ATPase domain"/>
    <property type="match status" value="4"/>
</dbReference>
<dbReference type="PANTHER" id="PTHR45639">
    <property type="entry name" value="HSC70CB, ISOFORM G-RELATED"/>
    <property type="match status" value="1"/>
</dbReference>
<dbReference type="Pfam" id="PF00012">
    <property type="entry name" value="HSP70"/>
    <property type="match status" value="3"/>
</dbReference>
<dbReference type="FunFam" id="3.30.420.40:FF:000004">
    <property type="entry name" value="Molecular chaperone DnaK"/>
    <property type="match status" value="1"/>
</dbReference>
<dbReference type="Gene3D" id="3.30.420.40">
    <property type="match status" value="4"/>
</dbReference>
<dbReference type="PANTHER" id="PTHR45639:SF34">
    <property type="entry name" value="CHAPERONE PROTEIN DNAK"/>
    <property type="match status" value="1"/>
</dbReference>
<dbReference type="InterPro" id="IPR013126">
    <property type="entry name" value="Hsp_70_fam"/>
</dbReference>
<dbReference type="EMBL" id="JQDR03012309">
    <property type="protein sequence ID" value="KAA0191446.1"/>
    <property type="molecule type" value="Genomic_DNA"/>
</dbReference>
<dbReference type="Proteomes" id="UP000711488">
    <property type="component" value="Unassembled WGS sequence"/>
</dbReference>